<dbReference type="InterPro" id="IPR009057">
    <property type="entry name" value="Homeodomain-like_sf"/>
</dbReference>
<sequence>MNRHSLMSTVSDECNKGVGQACSSSLSPVHNFLNVQPETRKSPFIRSHSPDSPGQLRPKNISQETFSRSSTFCTNLYLSSSSTSETQKHLGHSLPFLPDPSSYSHSASAVESAKSPSIFSEDLGNQYDGDSSGSLVKDFLNLSGDACSDGGFHDFGCSNDSYCLSEQIDLQFLSDELELAITDRSETPRLDDIYETPLDSSNPVTRLSPSQSCIAGTMSVDVVSSHPSPGSAANHKQRMRWTPELHECFVKSVNKLEGPEKATPKAVLKLMNAEGLTIYHVKSHLQKYRLAKYMPEKKEEKKNGNSEEKKPALSNCEADERKKGAIQLTEALRMQMEVQKQLHEQLEVQRVLQLRIEKHAKYLEKMLEEQRKTGRLMSSSSSSSSQILLSPSDDTIPESQNMSKTEASSIQTSSCEKNKASETEDDRCESPQKRRRLENKAECEDPKRSL</sequence>
<comment type="caution">
    <text evidence="9">The sequence shown here is derived from an EMBL/GenBank/DDBJ whole genome shotgun (WGS) entry which is preliminary data.</text>
</comment>
<protein>
    <submittedName>
        <fullName evidence="9">Myb family transcription factor PHL6</fullName>
    </submittedName>
</protein>
<dbReference type="PANTHER" id="PTHR31499:SF80">
    <property type="entry name" value="HTH MYB-TYPE DOMAIN-CONTAINING PROTEIN"/>
    <property type="match status" value="1"/>
</dbReference>
<dbReference type="FunFam" id="1.10.10.60:FF:000002">
    <property type="entry name" value="Myb family transcription factor"/>
    <property type="match status" value="1"/>
</dbReference>
<dbReference type="InterPro" id="IPR001005">
    <property type="entry name" value="SANT/Myb"/>
</dbReference>
<feature type="region of interest" description="Disordered" evidence="7">
    <location>
        <begin position="371"/>
        <end position="450"/>
    </location>
</feature>
<dbReference type="InterPro" id="IPR046955">
    <property type="entry name" value="PHR1-like"/>
</dbReference>
<dbReference type="NCBIfam" id="TIGR01557">
    <property type="entry name" value="myb_SHAQKYF"/>
    <property type="match status" value="1"/>
</dbReference>
<dbReference type="Pfam" id="PF00249">
    <property type="entry name" value="Myb_DNA-binding"/>
    <property type="match status" value="1"/>
</dbReference>
<dbReference type="InterPro" id="IPR017930">
    <property type="entry name" value="Myb_dom"/>
</dbReference>
<organism evidence="9 10">
    <name type="scientific">Cardamine amara subsp. amara</name>
    <dbReference type="NCBI Taxonomy" id="228776"/>
    <lineage>
        <taxon>Eukaryota</taxon>
        <taxon>Viridiplantae</taxon>
        <taxon>Streptophyta</taxon>
        <taxon>Embryophyta</taxon>
        <taxon>Tracheophyta</taxon>
        <taxon>Spermatophyta</taxon>
        <taxon>Magnoliopsida</taxon>
        <taxon>eudicotyledons</taxon>
        <taxon>Gunneridae</taxon>
        <taxon>Pentapetalae</taxon>
        <taxon>rosids</taxon>
        <taxon>malvids</taxon>
        <taxon>Brassicales</taxon>
        <taxon>Brassicaceae</taxon>
        <taxon>Cardamineae</taxon>
        <taxon>Cardamine</taxon>
    </lineage>
</organism>
<evidence type="ECO:0000256" key="5">
    <source>
        <dbReference type="ARBA" id="ARBA00023163"/>
    </source>
</evidence>
<evidence type="ECO:0000313" key="9">
    <source>
        <dbReference type="EMBL" id="KAL1204843.1"/>
    </source>
</evidence>
<name>A0ABD1ADG3_CARAN</name>
<feature type="compositionally biased region" description="Polar residues" evidence="7">
    <location>
        <begin position="386"/>
        <end position="415"/>
    </location>
</feature>
<dbReference type="InterPro" id="IPR025756">
    <property type="entry name" value="Myb_CC_LHEQLE"/>
</dbReference>
<evidence type="ECO:0000256" key="4">
    <source>
        <dbReference type="ARBA" id="ARBA00023054"/>
    </source>
</evidence>
<evidence type="ECO:0000313" key="10">
    <source>
        <dbReference type="Proteomes" id="UP001558713"/>
    </source>
</evidence>
<dbReference type="EMBL" id="JBANAX010000526">
    <property type="protein sequence ID" value="KAL1204843.1"/>
    <property type="molecule type" value="Genomic_DNA"/>
</dbReference>
<keyword evidence="4" id="KW-0175">Coiled coil</keyword>
<dbReference type="Gene3D" id="1.10.10.60">
    <property type="entry name" value="Homeodomain-like"/>
    <property type="match status" value="1"/>
</dbReference>
<evidence type="ECO:0000256" key="6">
    <source>
        <dbReference type="ARBA" id="ARBA00023242"/>
    </source>
</evidence>
<comment type="subcellular location">
    <subcellularLocation>
        <location evidence="1">Nucleus</location>
    </subcellularLocation>
</comment>
<gene>
    <name evidence="9" type="ORF">V5N11_017446</name>
</gene>
<keyword evidence="3" id="KW-0805">Transcription regulation</keyword>
<reference evidence="9 10" key="1">
    <citation type="submission" date="2024-04" db="EMBL/GenBank/DDBJ databases">
        <title>Genome assembly C_amara_ONT_v2.</title>
        <authorList>
            <person name="Yant L."/>
            <person name="Moore C."/>
            <person name="Slenker M."/>
        </authorList>
    </citation>
    <scope>NUCLEOTIDE SEQUENCE [LARGE SCALE GENOMIC DNA]</scope>
    <source>
        <tissue evidence="9">Leaf</tissue>
    </source>
</reference>
<evidence type="ECO:0000256" key="3">
    <source>
        <dbReference type="ARBA" id="ARBA00023015"/>
    </source>
</evidence>
<proteinExistence type="inferred from homology"/>
<dbReference type="InterPro" id="IPR006447">
    <property type="entry name" value="Myb_dom_plants"/>
</dbReference>
<keyword evidence="6" id="KW-0539">Nucleus</keyword>
<evidence type="ECO:0000256" key="7">
    <source>
        <dbReference type="SAM" id="MobiDB-lite"/>
    </source>
</evidence>
<dbReference type="GO" id="GO:0010468">
    <property type="term" value="P:regulation of gene expression"/>
    <property type="evidence" value="ECO:0007669"/>
    <property type="project" value="UniProtKB-ARBA"/>
</dbReference>
<dbReference type="PANTHER" id="PTHR31499">
    <property type="entry name" value="MYB FAMILY TRANSCRIPTION FACTOR PHL11"/>
    <property type="match status" value="1"/>
</dbReference>
<evidence type="ECO:0000256" key="1">
    <source>
        <dbReference type="ARBA" id="ARBA00004123"/>
    </source>
</evidence>
<feature type="region of interest" description="Disordered" evidence="7">
    <location>
        <begin position="40"/>
        <end position="59"/>
    </location>
</feature>
<dbReference type="SUPFAM" id="SSF46689">
    <property type="entry name" value="Homeodomain-like"/>
    <property type="match status" value="1"/>
</dbReference>
<keyword evidence="10" id="KW-1185">Reference proteome</keyword>
<dbReference type="AlphaFoldDB" id="A0ABD1ADG3"/>
<evidence type="ECO:0000256" key="2">
    <source>
        <dbReference type="ARBA" id="ARBA00006783"/>
    </source>
</evidence>
<evidence type="ECO:0000259" key="8">
    <source>
        <dbReference type="PROSITE" id="PS51294"/>
    </source>
</evidence>
<dbReference type="PROSITE" id="PS51294">
    <property type="entry name" value="HTH_MYB"/>
    <property type="match status" value="1"/>
</dbReference>
<feature type="compositionally biased region" description="Basic and acidic residues" evidence="7">
    <location>
        <begin position="416"/>
        <end position="450"/>
    </location>
</feature>
<dbReference type="Proteomes" id="UP001558713">
    <property type="component" value="Unassembled WGS sequence"/>
</dbReference>
<dbReference type="Pfam" id="PF14379">
    <property type="entry name" value="Myb_CC_LHEQLE"/>
    <property type="match status" value="1"/>
</dbReference>
<feature type="compositionally biased region" description="Basic and acidic residues" evidence="7">
    <location>
        <begin position="297"/>
        <end position="311"/>
    </location>
</feature>
<feature type="domain" description="HTH myb-type" evidence="8">
    <location>
        <begin position="233"/>
        <end position="293"/>
    </location>
</feature>
<accession>A0ABD1ADG3</accession>
<feature type="region of interest" description="Disordered" evidence="7">
    <location>
        <begin position="297"/>
        <end position="320"/>
    </location>
</feature>
<dbReference type="GO" id="GO:0005634">
    <property type="term" value="C:nucleus"/>
    <property type="evidence" value="ECO:0007669"/>
    <property type="project" value="UniProtKB-SubCell"/>
</dbReference>
<keyword evidence="5" id="KW-0804">Transcription</keyword>
<comment type="similarity">
    <text evidence="2">Belongs to the MYB-CC family.</text>
</comment>